<dbReference type="GeneID" id="93612796"/>
<sequence length="180" mass="20657">MSRLDIHVHKSYYLNASNISLYSEEDFKVKFWSHLLEELFSLSNVCLHWGDTVPTIFKKTEARPKVDLRIMSILNSKEGDYSLGEFSKIAESTKLYEDKLKLALMAKFHLNSLIKNNTDCIYPFIMIMGFEFVFLTMEFIEGVGYIINQIDQCCFPITKKAINCGGTQALINCINTVKVS</sequence>
<gene>
    <name evidence="1" type="ORF">RO3G_05825</name>
</gene>
<reference evidence="1 2" key="1">
    <citation type="journal article" date="2009" name="PLoS Genet.">
        <title>Genomic analysis of the basal lineage fungus Rhizopus oryzae reveals a whole-genome duplication.</title>
        <authorList>
            <person name="Ma L.-J."/>
            <person name="Ibrahim A.S."/>
            <person name="Skory C."/>
            <person name="Grabherr M.G."/>
            <person name="Burger G."/>
            <person name="Butler M."/>
            <person name="Elias M."/>
            <person name="Idnurm A."/>
            <person name="Lang B.F."/>
            <person name="Sone T."/>
            <person name="Abe A."/>
            <person name="Calvo S.E."/>
            <person name="Corrochano L.M."/>
            <person name="Engels R."/>
            <person name="Fu J."/>
            <person name="Hansberg W."/>
            <person name="Kim J.-M."/>
            <person name="Kodira C.D."/>
            <person name="Koehrsen M.J."/>
            <person name="Liu B."/>
            <person name="Miranda-Saavedra D."/>
            <person name="O'Leary S."/>
            <person name="Ortiz-Castellanos L."/>
            <person name="Poulter R."/>
            <person name="Rodriguez-Romero J."/>
            <person name="Ruiz-Herrera J."/>
            <person name="Shen Y.-Q."/>
            <person name="Zeng Q."/>
            <person name="Galagan J."/>
            <person name="Birren B.W."/>
            <person name="Cuomo C.A."/>
            <person name="Wickes B.L."/>
        </authorList>
    </citation>
    <scope>NUCLEOTIDE SEQUENCE [LARGE SCALE GENOMIC DNA]</scope>
    <source>
        <strain evidence="2">RA 99-880 / ATCC MYA-4621 / FGSC 9543 / NRRL 43880</strain>
    </source>
</reference>
<dbReference type="Proteomes" id="UP000009138">
    <property type="component" value="Unassembled WGS sequence"/>
</dbReference>
<dbReference type="AlphaFoldDB" id="I1BY40"/>
<dbReference type="OMA" id="INHEKDC"/>
<evidence type="ECO:0000313" key="2">
    <source>
        <dbReference type="Proteomes" id="UP000009138"/>
    </source>
</evidence>
<evidence type="ECO:0000313" key="1">
    <source>
        <dbReference type="EMBL" id="EIE81120.1"/>
    </source>
</evidence>
<dbReference type="RefSeq" id="XP_067516516.1">
    <property type="nucleotide sequence ID" value="XM_067660415.1"/>
</dbReference>
<dbReference type="OrthoDB" id="2261340at2759"/>
<dbReference type="EMBL" id="CH476735">
    <property type="protein sequence ID" value="EIE81120.1"/>
    <property type="molecule type" value="Genomic_DNA"/>
</dbReference>
<accession>I1BY40</accession>
<name>I1BY40_RHIO9</name>
<dbReference type="eggNOG" id="ENOG502R0QU">
    <property type="taxonomic scope" value="Eukaryota"/>
</dbReference>
<organism evidence="1 2">
    <name type="scientific">Rhizopus delemar (strain RA 99-880 / ATCC MYA-4621 / FGSC 9543 / NRRL 43880)</name>
    <name type="common">Mucormycosis agent</name>
    <name type="synonym">Rhizopus arrhizus var. delemar</name>
    <dbReference type="NCBI Taxonomy" id="246409"/>
    <lineage>
        <taxon>Eukaryota</taxon>
        <taxon>Fungi</taxon>
        <taxon>Fungi incertae sedis</taxon>
        <taxon>Mucoromycota</taxon>
        <taxon>Mucoromycotina</taxon>
        <taxon>Mucoromycetes</taxon>
        <taxon>Mucorales</taxon>
        <taxon>Mucorineae</taxon>
        <taxon>Rhizopodaceae</taxon>
        <taxon>Rhizopus</taxon>
    </lineage>
</organism>
<proteinExistence type="predicted"/>
<dbReference type="InParanoid" id="I1BY40"/>
<protein>
    <submittedName>
        <fullName evidence="1">Uncharacterized protein</fullName>
    </submittedName>
</protein>
<keyword evidence="2" id="KW-1185">Reference proteome</keyword>
<dbReference type="VEuPathDB" id="FungiDB:RO3G_05825"/>